<feature type="transmembrane region" description="Helical" evidence="1">
    <location>
        <begin position="555"/>
        <end position="573"/>
    </location>
</feature>
<keyword evidence="1" id="KW-0812">Transmembrane</keyword>
<feature type="domain" description="Beta-lactamase-related" evidence="3">
    <location>
        <begin position="32"/>
        <end position="372"/>
    </location>
</feature>
<organism evidence="4 5">
    <name type="scientific">Saccoglossus kowalevskii</name>
    <name type="common">Acorn worm</name>
    <dbReference type="NCBI Taxonomy" id="10224"/>
    <lineage>
        <taxon>Eukaryota</taxon>
        <taxon>Metazoa</taxon>
        <taxon>Hemichordata</taxon>
        <taxon>Enteropneusta</taxon>
        <taxon>Harrimaniidae</taxon>
        <taxon>Saccoglossus</taxon>
    </lineage>
</organism>
<name>A0ABM0GUC8_SACKO</name>
<reference evidence="5" key="1">
    <citation type="submission" date="2025-08" db="UniProtKB">
        <authorList>
            <consortium name="RefSeq"/>
        </authorList>
    </citation>
    <scope>IDENTIFICATION</scope>
    <source>
        <tissue evidence="5">Testes</tissue>
    </source>
</reference>
<evidence type="ECO:0000313" key="4">
    <source>
        <dbReference type="Proteomes" id="UP000694865"/>
    </source>
</evidence>
<evidence type="ECO:0000259" key="3">
    <source>
        <dbReference type="Pfam" id="PF00144"/>
    </source>
</evidence>
<dbReference type="Gene3D" id="3.40.710.10">
    <property type="entry name" value="DD-peptidase/beta-lactamase superfamily"/>
    <property type="match status" value="1"/>
</dbReference>
<keyword evidence="2" id="KW-0732">Signal</keyword>
<keyword evidence="1" id="KW-1133">Transmembrane helix</keyword>
<evidence type="ECO:0000256" key="1">
    <source>
        <dbReference type="SAM" id="Phobius"/>
    </source>
</evidence>
<proteinExistence type="predicted"/>
<accession>A0ABM0GUC8</accession>
<dbReference type="GeneID" id="100375482"/>
<dbReference type="PANTHER" id="PTHR46825">
    <property type="entry name" value="D-ALANYL-D-ALANINE-CARBOXYPEPTIDASE/ENDOPEPTIDASE AMPH"/>
    <property type="match status" value="1"/>
</dbReference>
<dbReference type="InterPro" id="IPR001466">
    <property type="entry name" value="Beta-lactam-related"/>
</dbReference>
<dbReference type="Pfam" id="PF00144">
    <property type="entry name" value="Beta-lactamase"/>
    <property type="match status" value="1"/>
</dbReference>
<feature type="chain" id="PRO_5046337839" evidence="2">
    <location>
        <begin position="21"/>
        <end position="575"/>
    </location>
</feature>
<feature type="signal peptide" evidence="2">
    <location>
        <begin position="1"/>
        <end position="20"/>
    </location>
</feature>
<dbReference type="InterPro" id="IPR012338">
    <property type="entry name" value="Beta-lactam/transpept-like"/>
</dbReference>
<evidence type="ECO:0000313" key="5">
    <source>
        <dbReference type="RefSeq" id="XP_002737539.1"/>
    </source>
</evidence>
<protein>
    <submittedName>
        <fullName evidence="5">Beta-lactamase-like protein 2-like</fullName>
    </submittedName>
</protein>
<dbReference type="PANTHER" id="PTHR46825:SF15">
    <property type="entry name" value="BETA-LACTAMASE-RELATED DOMAIN-CONTAINING PROTEIN"/>
    <property type="match status" value="1"/>
</dbReference>
<evidence type="ECO:0000256" key="2">
    <source>
        <dbReference type="SAM" id="SignalP"/>
    </source>
</evidence>
<keyword evidence="4" id="KW-1185">Reference proteome</keyword>
<keyword evidence="1" id="KW-0472">Membrane</keyword>
<dbReference type="SUPFAM" id="SSF56601">
    <property type="entry name" value="beta-lactamase/transpeptidase-like"/>
    <property type="match status" value="1"/>
</dbReference>
<sequence>MKASLTLLVTVLTVISAVNGVGLSDGDIILIDNFIESIQHCEHIPGLILSVVDTGQTLITKGYGVRSLETREPATEDTIFALASMTKAFTSSILADILSKRPELSWDTPVREILGADFSMIDDYRTQTMTLRDVMSFKSGIEDNSFFTVALAMNETREQLAMRRLKYFEEQYPFRTIFLYSNTMYILAGYIAETLTGKTWEELVQETLFAPLGMTSSGFAVDMSDDPRVADSYALNVTSGKAQKVDKNSFKQTFMAAPAGAVMSNAIDMTKWLNFQLTFGKNSSGSQIVDMLTLAQTHTGNFPLAGSSAQLTPPFPVTNILFTYAMGWMNGVSSDIYRDYHNGWLSGFNTAVSLEPTIGLGIFTAINGPHTINAMLRINLIHDYITDLYLDKTPWLTNDTACTYPSPWIPTTSNADHPESPLITDEGVDIAIATESTLSLVEYTGEYGNNAFGNVTIYLKEGDEKLYYSYGLLGQGVLTPTVNPHTFLAPVESEVWYLFQYSIYMVFASSKNSGVIDQVSWPVVSSLVPAPLFHRDLKYGEKVSVSSSSCLRYEVFTLFVVVLLIALVVILISDF</sequence>
<gene>
    <name evidence="5" type="primary">LOC100375482</name>
</gene>
<dbReference type="InterPro" id="IPR050491">
    <property type="entry name" value="AmpC-like"/>
</dbReference>
<dbReference type="Proteomes" id="UP000694865">
    <property type="component" value="Unplaced"/>
</dbReference>
<dbReference type="RefSeq" id="XP_002737539.1">
    <property type="nucleotide sequence ID" value="XM_002737493.1"/>
</dbReference>